<dbReference type="Proteomes" id="UP000256328">
    <property type="component" value="Unassembled WGS sequence"/>
</dbReference>
<feature type="transmembrane region" description="Helical" evidence="9">
    <location>
        <begin position="965"/>
        <end position="984"/>
    </location>
</feature>
<dbReference type="EMBL" id="PDLN01000020">
    <property type="protein sequence ID" value="RDW59258.1"/>
    <property type="molecule type" value="Genomic_DNA"/>
</dbReference>
<protein>
    <submittedName>
        <fullName evidence="12">Plasma membrane ATP-binding cassette transporter</fullName>
    </submittedName>
</protein>
<keyword evidence="13" id="KW-1185">Reference proteome</keyword>
<dbReference type="GO" id="GO:0140359">
    <property type="term" value="F:ABC-type transporter activity"/>
    <property type="evidence" value="ECO:0007669"/>
    <property type="project" value="InterPro"/>
</dbReference>
<dbReference type="CDD" id="cd03244">
    <property type="entry name" value="ABCC_MRP_domain2"/>
    <property type="match status" value="1"/>
</dbReference>
<dbReference type="PROSITE" id="PS50929">
    <property type="entry name" value="ABC_TM1F"/>
    <property type="match status" value="2"/>
</dbReference>
<keyword evidence="4" id="KW-0547">Nucleotide-binding</keyword>
<dbReference type="SMART" id="SM00382">
    <property type="entry name" value="AAA"/>
    <property type="match status" value="2"/>
</dbReference>
<evidence type="ECO:0000256" key="3">
    <source>
        <dbReference type="ARBA" id="ARBA00022692"/>
    </source>
</evidence>
<name>A0A3D8QCC7_9HELO</name>
<evidence type="ECO:0000256" key="9">
    <source>
        <dbReference type="SAM" id="Phobius"/>
    </source>
</evidence>
<dbReference type="FunFam" id="1.20.1560.10:FF:000010">
    <property type="entry name" value="Multidrug resistance-associated ABC transporter"/>
    <property type="match status" value="1"/>
</dbReference>
<evidence type="ECO:0000259" key="10">
    <source>
        <dbReference type="PROSITE" id="PS50893"/>
    </source>
</evidence>
<dbReference type="PROSITE" id="PS00211">
    <property type="entry name" value="ABC_TRANSPORTER_1"/>
    <property type="match status" value="1"/>
</dbReference>
<feature type="transmembrane region" description="Helical" evidence="9">
    <location>
        <begin position="941"/>
        <end position="959"/>
    </location>
</feature>
<dbReference type="Gene3D" id="3.40.50.300">
    <property type="entry name" value="P-loop containing nucleotide triphosphate hydrolases"/>
    <property type="match status" value="2"/>
</dbReference>
<dbReference type="FunFam" id="3.40.50.300:FF:001354">
    <property type="entry name" value="ATP-binding cassette (ABC) transporter, putative"/>
    <property type="match status" value="1"/>
</dbReference>
<feature type="transmembrane region" description="Helical" evidence="9">
    <location>
        <begin position="1077"/>
        <end position="1099"/>
    </location>
</feature>
<dbReference type="SUPFAM" id="SSF90123">
    <property type="entry name" value="ABC transporter transmembrane region"/>
    <property type="match status" value="2"/>
</dbReference>
<dbReference type="CDD" id="cd18606">
    <property type="entry name" value="ABC_6TM_YOR1_D2_like"/>
    <property type="match status" value="1"/>
</dbReference>
<feature type="transmembrane region" description="Helical" evidence="9">
    <location>
        <begin position="118"/>
        <end position="139"/>
    </location>
</feature>
<dbReference type="InterPro" id="IPR027417">
    <property type="entry name" value="P-loop_NTPase"/>
</dbReference>
<keyword evidence="2" id="KW-0813">Transport</keyword>
<evidence type="ECO:0000256" key="5">
    <source>
        <dbReference type="ARBA" id="ARBA00022840"/>
    </source>
</evidence>
<dbReference type="Pfam" id="PF00664">
    <property type="entry name" value="ABC_membrane"/>
    <property type="match status" value="2"/>
</dbReference>
<evidence type="ECO:0000256" key="1">
    <source>
        <dbReference type="ARBA" id="ARBA00004141"/>
    </source>
</evidence>
<feature type="domain" description="ABC transmembrane type-1" evidence="11">
    <location>
        <begin position="115"/>
        <end position="478"/>
    </location>
</feature>
<dbReference type="FunFam" id="3.40.50.300:FF:000997">
    <property type="entry name" value="Multidrug resistance-associated protein 1"/>
    <property type="match status" value="1"/>
</dbReference>
<accession>A0A3D8QCC7</accession>
<dbReference type="CDD" id="cd03250">
    <property type="entry name" value="ABCC_MRP_domain1"/>
    <property type="match status" value="1"/>
</dbReference>
<dbReference type="PANTHER" id="PTHR24223">
    <property type="entry name" value="ATP-BINDING CASSETTE SUB-FAMILY C"/>
    <property type="match status" value="1"/>
</dbReference>
<feature type="region of interest" description="Disordered" evidence="8">
    <location>
        <begin position="520"/>
        <end position="546"/>
    </location>
</feature>
<dbReference type="PANTHER" id="PTHR24223:SF464">
    <property type="entry name" value="ABC-TYPE TRANSPORTER CICA"/>
    <property type="match status" value="1"/>
</dbReference>
<evidence type="ECO:0000313" key="12">
    <source>
        <dbReference type="EMBL" id="RDW59258.1"/>
    </source>
</evidence>
<feature type="transmembrane region" description="Helical" evidence="9">
    <location>
        <begin position="337"/>
        <end position="359"/>
    </location>
</feature>
<dbReference type="InterPro" id="IPR050173">
    <property type="entry name" value="ABC_transporter_C-like"/>
</dbReference>
<dbReference type="InterPro" id="IPR036640">
    <property type="entry name" value="ABC1_TM_sf"/>
</dbReference>
<dbReference type="OrthoDB" id="6500128at2759"/>
<evidence type="ECO:0000256" key="4">
    <source>
        <dbReference type="ARBA" id="ARBA00022741"/>
    </source>
</evidence>
<dbReference type="InterPro" id="IPR017871">
    <property type="entry name" value="ABC_transporter-like_CS"/>
</dbReference>
<feature type="transmembrane region" description="Helical" evidence="9">
    <location>
        <begin position="308"/>
        <end position="331"/>
    </location>
</feature>
<evidence type="ECO:0000256" key="6">
    <source>
        <dbReference type="ARBA" id="ARBA00022989"/>
    </source>
</evidence>
<feature type="transmembrane region" description="Helical" evidence="9">
    <location>
        <begin position="866"/>
        <end position="892"/>
    </location>
</feature>
<feature type="compositionally biased region" description="Low complexity" evidence="8">
    <location>
        <begin position="524"/>
        <end position="539"/>
    </location>
</feature>
<proteinExistence type="predicted"/>
<feature type="transmembrane region" description="Helical" evidence="9">
    <location>
        <begin position="828"/>
        <end position="854"/>
    </location>
</feature>
<dbReference type="CDD" id="cd18597">
    <property type="entry name" value="ABC_6TM_YOR1_D1_like"/>
    <property type="match status" value="1"/>
</dbReference>
<dbReference type="InterPro" id="IPR011527">
    <property type="entry name" value="ABC1_TM_dom"/>
</dbReference>
<comment type="subcellular location">
    <subcellularLocation>
        <location evidence="1">Membrane</location>
        <topology evidence="1">Multi-pass membrane protein</topology>
    </subcellularLocation>
</comment>
<dbReference type="InterPro" id="IPR003439">
    <property type="entry name" value="ABC_transporter-like_ATP-bd"/>
</dbReference>
<dbReference type="Pfam" id="PF00005">
    <property type="entry name" value="ABC_tran"/>
    <property type="match status" value="2"/>
</dbReference>
<feature type="transmembrane region" description="Helical" evidence="9">
    <location>
        <begin position="159"/>
        <end position="180"/>
    </location>
</feature>
<dbReference type="Gene3D" id="1.20.1560.10">
    <property type="entry name" value="ABC transporter type 1, transmembrane domain"/>
    <property type="match status" value="2"/>
</dbReference>
<feature type="transmembrane region" description="Helical" evidence="9">
    <location>
        <begin position="1050"/>
        <end position="1071"/>
    </location>
</feature>
<feature type="compositionally biased region" description="Polar residues" evidence="8">
    <location>
        <begin position="248"/>
        <end position="288"/>
    </location>
</feature>
<feature type="transmembrane region" description="Helical" evidence="9">
    <location>
        <begin position="413"/>
        <end position="441"/>
    </location>
</feature>
<dbReference type="PROSITE" id="PS50893">
    <property type="entry name" value="ABC_TRANSPORTER_2"/>
    <property type="match status" value="2"/>
</dbReference>
<organism evidence="12 13">
    <name type="scientific">Coleophoma crateriformis</name>
    <dbReference type="NCBI Taxonomy" id="565419"/>
    <lineage>
        <taxon>Eukaryota</taxon>
        <taxon>Fungi</taxon>
        <taxon>Dikarya</taxon>
        <taxon>Ascomycota</taxon>
        <taxon>Pezizomycotina</taxon>
        <taxon>Leotiomycetes</taxon>
        <taxon>Helotiales</taxon>
        <taxon>Dermateaceae</taxon>
        <taxon>Coleophoma</taxon>
    </lineage>
</organism>
<feature type="domain" description="ABC transporter" evidence="10">
    <location>
        <begin position="532"/>
        <end position="757"/>
    </location>
</feature>
<dbReference type="GO" id="GO:0005524">
    <property type="term" value="F:ATP binding"/>
    <property type="evidence" value="ECO:0007669"/>
    <property type="project" value="UniProtKB-KW"/>
</dbReference>
<dbReference type="GO" id="GO:0016887">
    <property type="term" value="F:ATP hydrolysis activity"/>
    <property type="evidence" value="ECO:0007669"/>
    <property type="project" value="InterPro"/>
</dbReference>
<feature type="domain" description="ABC transmembrane type-1" evidence="11">
    <location>
        <begin position="831"/>
        <end position="1107"/>
    </location>
</feature>
<dbReference type="GO" id="GO:0016020">
    <property type="term" value="C:membrane"/>
    <property type="evidence" value="ECO:0007669"/>
    <property type="project" value="UniProtKB-SubCell"/>
</dbReference>
<evidence type="ECO:0000256" key="7">
    <source>
        <dbReference type="ARBA" id="ARBA00023136"/>
    </source>
</evidence>
<dbReference type="SUPFAM" id="SSF52540">
    <property type="entry name" value="P-loop containing nucleoside triphosphate hydrolases"/>
    <property type="match status" value="2"/>
</dbReference>
<keyword evidence="7 9" id="KW-0472">Membrane</keyword>
<sequence length="1388" mass="153604">MASPENVSVELEESKAPWRRLFQRNRPTVPPARQISPEFEAGFSSKLTFSWMGPLMATGYRRPLKLDDIPLLNSSRSVHGHSIAFNAHFAAAVASDDTKDPLFTSLHKTFFREFWIGGIYRLVTDILTVASPYTLRYLIQFAEDSYYGARVPEDGASPPLGRGIGLLVGIVLMQMLLSLGQNHFSYCGQMIGGQVRAVLTAKLLEKSMKISERARAGGFTSPGGESIETVAVQEAVETKYLSPHDGQDTGSLATKENASTDGWNSSSSRLVRNPRANEQTTEPENDQGWSNGRVINLLSMDTHRIDECLGMVHVVWTSPIMILICMALLIVNLSYSALAGLGCLIFAMFFLVTGVKAIYDRRQGMNMTTDARVSLTQEVLQAIRLVKYFSWEESFIERLVGIRAEETRKLRGYMAIFNAITCLGQSLPMLAAMVSFVTFALGSGRELNAAVVFSSIALFSALLIPTAYLPGCLGQASDAWASLKRIEEYLLAEEVEDFEMDRDMEFAVEIKDAAFTRERSYPASGKPSSISVKSSEHVSTTSRDGSTTPFSIPSFSLSVRHGELLGIMGSIGSGKTSLMSAMTGDMRKVHGSLRFASKLAFCPQTAWIQNTTVRNNITFGAPFDPAWYETIISACQLRRDLEILPNGDTTEIGERGINLSGGQKQRISLARAIYSRSDILLLDDPLSAVDPYVGEAIFNEAILSVLDGKTRILATHQAHILRRCDRILWLEEGRIKALGTYDTLIDQYPKILGDLVYEADGTQDKAPSKEEDEKTHHVTRSEEETATLEKKLAGNDKLPALIQAEDQTSAGISWAVYTSYITSSHSNLLIILAFPLLILAQGSSLLCGLWLAWWTLDRFGLTRNTYIAIYVALAIIQGLLLYLFSLSISICCTRSSKFMLNKAVRRVIHAPVWVFDATPLGRMTTRFSKDIEVMDDTLPEALRLFMVATAMILGILGLIVAYFHWFAIALAPSVIVFFFYSAYYRASAREIKRHEAVLRGVVVARFSETLAGVTTIRTYSMQPHFSDSLNLAIDNNNSANYLTISSQRWLALRLDTIGVILIITSGVLVVVDRFSQFPAISGLILSYALGALQVLQFVVRQWVRVENAMNATERLYEYGTGEILPIEGDNGKPMISTRTSWPEQGAITFSNVHMRYRPGLPEVLCGFDLTVNAGEHVAIVGRTGAGKSSFVSSLFRVCELSGGCISIDGVDISRVLLKDLRSRLSIQPQDSILFRGTVRSNLDPFHQHTDEELWLALRGAWLANSVYLDDVVQDEGSNFSHGQRQQLGLARLLVRGNKIVVCDEATSSVDLETDEKIQRTMVEAFKGKTVLTVAHRIRTIVHYDRVCVMDQGKIVELGTPMELWKSGGLFRGMCEASGISHADLERVQ</sequence>
<keyword evidence="5 12" id="KW-0067">ATP-binding</keyword>
<gene>
    <name evidence="12" type="ORF">BP5796_12182</name>
</gene>
<comment type="caution">
    <text evidence="12">The sequence shown here is derived from an EMBL/GenBank/DDBJ whole genome shotgun (WGS) entry which is preliminary data.</text>
</comment>
<reference evidence="12 13" key="1">
    <citation type="journal article" date="2018" name="IMA Fungus">
        <title>IMA Genome-F 9: Draft genome sequence of Annulohypoxylon stygium, Aspergillus mulundensis, Berkeleyomyces basicola (syn. Thielaviopsis basicola), Ceratocystis smalleyi, two Cercospora beticola strains, Coleophoma cylindrospora, Fusarium fracticaudum, Phialophora cf. hyalina, and Morchella septimelata.</title>
        <authorList>
            <person name="Wingfield B.D."/>
            <person name="Bills G.F."/>
            <person name="Dong Y."/>
            <person name="Huang W."/>
            <person name="Nel W.J."/>
            <person name="Swalarsk-Parry B.S."/>
            <person name="Vaghefi N."/>
            <person name="Wilken P.M."/>
            <person name="An Z."/>
            <person name="de Beer Z.W."/>
            <person name="De Vos L."/>
            <person name="Chen L."/>
            <person name="Duong T.A."/>
            <person name="Gao Y."/>
            <person name="Hammerbacher A."/>
            <person name="Kikkert J.R."/>
            <person name="Li Y."/>
            <person name="Li H."/>
            <person name="Li K."/>
            <person name="Li Q."/>
            <person name="Liu X."/>
            <person name="Ma X."/>
            <person name="Naidoo K."/>
            <person name="Pethybridge S.J."/>
            <person name="Sun J."/>
            <person name="Steenkamp E.T."/>
            <person name="van der Nest M.A."/>
            <person name="van Wyk S."/>
            <person name="Wingfield M.J."/>
            <person name="Xiong C."/>
            <person name="Yue Q."/>
            <person name="Zhang X."/>
        </authorList>
    </citation>
    <scope>NUCLEOTIDE SEQUENCE [LARGE SCALE GENOMIC DNA]</scope>
    <source>
        <strain evidence="12 13">BP5796</strain>
    </source>
</reference>
<feature type="transmembrane region" description="Helical" evidence="9">
    <location>
        <begin position="447"/>
        <end position="469"/>
    </location>
</feature>
<feature type="domain" description="ABC transporter" evidence="10">
    <location>
        <begin position="1147"/>
        <end position="1376"/>
    </location>
</feature>
<keyword evidence="3 9" id="KW-0812">Transmembrane</keyword>
<evidence type="ECO:0000256" key="2">
    <source>
        <dbReference type="ARBA" id="ARBA00022448"/>
    </source>
</evidence>
<feature type="region of interest" description="Disordered" evidence="8">
    <location>
        <begin position="762"/>
        <end position="782"/>
    </location>
</feature>
<evidence type="ECO:0000259" key="11">
    <source>
        <dbReference type="PROSITE" id="PS50929"/>
    </source>
</evidence>
<dbReference type="InterPro" id="IPR003593">
    <property type="entry name" value="AAA+_ATPase"/>
</dbReference>
<evidence type="ECO:0000313" key="13">
    <source>
        <dbReference type="Proteomes" id="UP000256328"/>
    </source>
</evidence>
<feature type="region of interest" description="Disordered" evidence="8">
    <location>
        <begin position="242"/>
        <end position="288"/>
    </location>
</feature>
<keyword evidence="6 9" id="KW-1133">Transmembrane helix</keyword>
<evidence type="ECO:0000256" key="8">
    <source>
        <dbReference type="SAM" id="MobiDB-lite"/>
    </source>
</evidence>